<dbReference type="EMBL" id="UINC01121066">
    <property type="protein sequence ID" value="SVC95950.1"/>
    <property type="molecule type" value="Genomic_DNA"/>
</dbReference>
<organism evidence="1">
    <name type="scientific">marine metagenome</name>
    <dbReference type="NCBI Taxonomy" id="408172"/>
    <lineage>
        <taxon>unclassified sequences</taxon>
        <taxon>metagenomes</taxon>
        <taxon>ecological metagenomes</taxon>
    </lineage>
</organism>
<proteinExistence type="predicted"/>
<feature type="non-terminal residue" evidence="1">
    <location>
        <position position="1"/>
    </location>
</feature>
<sequence>VSKAAALGWAEALASVENAAPATKAICPKGMRCFQN</sequence>
<protein>
    <submittedName>
        <fullName evidence="1">Uncharacterized protein</fullName>
    </submittedName>
</protein>
<feature type="non-terminal residue" evidence="1">
    <location>
        <position position="36"/>
    </location>
</feature>
<name>A0A382REZ0_9ZZZZ</name>
<gene>
    <name evidence="1" type="ORF">METZ01_LOCUS348804</name>
</gene>
<reference evidence="1" key="1">
    <citation type="submission" date="2018-05" db="EMBL/GenBank/DDBJ databases">
        <authorList>
            <person name="Lanie J.A."/>
            <person name="Ng W.-L."/>
            <person name="Kazmierczak K.M."/>
            <person name="Andrzejewski T.M."/>
            <person name="Davidsen T.M."/>
            <person name="Wayne K.J."/>
            <person name="Tettelin H."/>
            <person name="Glass J.I."/>
            <person name="Rusch D."/>
            <person name="Podicherti R."/>
            <person name="Tsui H.-C.T."/>
            <person name="Winkler M.E."/>
        </authorList>
    </citation>
    <scope>NUCLEOTIDE SEQUENCE</scope>
</reference>
<accession>A0A382REZ0</accession>
<evidence type="ECO:0000313" key="1">
    <source>
        <dbReference type="EMBL" id="SVC95950.1"/>
    </source>
</evidence>
<dbReference type="AlphaFoldDB" id="A0A382REZ0"/>